<keyword evidence="1" id="KW-0812">Transmembrane</keyword>
<dbReference type="AlphaFoldDB" id="A0AAX4NGR1"/>
<gene>
    <name evidence="2" type="ORF">OXIME_000870</name>
</gene>
<dbReference type="Proteomes" id="UP001451606">
    <property type="component" value="Chromosome"/>
</dbReference>
<dbReference type="EMBL" id="CP133772">
    <property type="protein sequence ID" value="WYY00304.1"/>
    <property type="molecule type" value="Genomic_DNA"/>
</dbReference>
<reference evidence="2 3" key="1">
    <citation type="submission" date="2023-09" db="EMBL/GenBank/DDBJ databases">
        <authorList>
            <person name="Golyshina O.V."/>
            <person name="Lunev E.A."/>
            <person name="Bargiela R."/>
            <person name="Gaines M.C."/>
            <person name="Daum B."/>
            <person name="Bale N.J."/>
            <person name="Koenen M."/>
            <person name="Sinninghe Damst J.S."/>
            <person name="Yakimov M."/>
            <person name="Golyshin P.N."/>
        </authorList>
    </citation>
    <scope>NUCLEOTIDE SEQUENCE [LARGE SCALE GENOMIC DNA]</scope>
    <source>
        <strain evidence="2 3">M1</strain>
    </source>
</reference>
<evidence type="ECO:0000313" key="3">
    <source>
        <dbReference type="Proteomes" id="UP001451606"/>
    </source>
</evidence>
<name>A0AAX4NGR1_9ARCH</name>
<protein>
    <recommendedName>
        <fullName evidence="4">DUF4190 domain-containing protein</fullName>
    </recommendedName>
</protein>
<feature type="transmembrane region" description="Helical" evidence="1">
    <location>
        <begin position="74"/>
        <end position="93"/>
    </location>
</feature>
<feature type="transmembrane region" description="Helical" evidence="1">
    <location>
        <begin position="29"/>
        <end position="53"/>
    </location>
</feature>
<dbReference type="GeneID" id="95967605"/>
<organism evidence="2 3">
    <name type="scientific">Oxyplasma meridianum</name>
    <dbReference type="NCBI Taxonomy" id="3073602"/>
    <lineage>
        <taxon>Archaea</taxon>
        <taxon>Methanobacteriati</taxon>
        <taxon>Thermoplasmatota</taxon>
        <taxon>Thermoplasmata</taxon>
        <taxon>Thermoplasmatales</taxon>
        <taxon>Thermoplasmataceae</taxon>
        <taxon>Oxyplasma</taxon>
    </lineage>
</organism>
<keyword evidence="1" id="KW-0472">Membrane</keyword>
<sequence length="96" mass="10435">MVINAIHILSVINAVSTDTQQISAMINRVYAVVASISAVLIGLLWIPIAIGYFSTDENRKFEARTRTKNALIGTLIYIFAMSGALYAVLNYIITGA</sequence>
<keyword evidence="1" id="KW-1133">Transmembrane helix</keyword>
<dbReference type="RefSeq" id="WP_393970645.1">
    <property type="nucleotide sequence ID" value="NZ_CP133772.1"/>
</dbReference>
<evidence type="ECO:0000313" key="2">
    <source>
        <dbReference type="EMBL" id="WYY00304.1"/>
    </source>
</evidence>
<proteinExistence type="predicted"/>
<keyword evidence="3" id="KW-1185">Reference proteome</keyword>
<dbReference type="KEGG" id="omr:OXIME_000870"/>
<evidence type="ECO:0000256" key="1">
    <source>
        <dbReference type="SAM" id="Phobius"/>
    </source>
</evidence>
<evidence type="ECO:0008006" key="4">
    <source>
        <dbReference type="Google" id="ProtNLM"/>
    </source>
</evidence>
<accession>A0AAX4NGR1</accession>